<reference evidence="1 2" key="1">
    <citation type="submission" date="2021-06" db="EMBL/GenBank/DDBJ databases">
        <title>Gemonas diversity in paddy soil.</title>
        <authorList>
            <person name="Liu G."/>
        </authorList>
    </citation>
    <scope>NUCLEOTIDE SEQUENCE [LARGE SCALE GENOMIC DNA]</scope>
    <source>
        <strain evidence="1 2">RG29</strain>
    </source>
</reference>
<organism evidence="1 2">
    <name type="scientific">Geomonas diazotrophica</name>
    <dbReference type="NCBI Taxonomy" id="2843197"/>
    <lineage>
        <taxon>Bacteria</taxon>
        <taxon>Pseudomonadati</taxon>
        <taxon>Thermodesulfobacteriota</taxon>
        <taxon>Desulfuromonadia</taxon>
        <taxon>Geobacterales</taxon>
        <taxon>Geobacteraceae</taxon>
        <taxon>Geomonas</taxon>
    </lineage>
</organism>
<evidence type="ECO:0000313" key="1">
    <source>
        <dbReference type="EMBL" id="QWV97245.1"/>
    </source>
</evidence>
<evidence type="ECO:0000313" key="2">
    <source>
        <dbReference type="Proteomes" id="UP000683493"/>
    </source>
</evidence>
<dbReference type="EMBL" id="CP076724">
    <property type="protein sequence ID" value="QWV97245.1"/>
    <property type="molecule type" value="Genomic_DNA"/>
</dbReference>
<gene>
    <name evidence="1" type="ORF">KP005_18170</name>
</gene>
<sequence>MKRALRTVILIWYALLPSGGGVPSPVEPGGVRRCDPADIRGGMGVYLDASGELRLFVPSCRGLAAPFVLFRLKREGFSRCSVRITEGGLLIQARR</sequence>
<proteinExistence type="predicted"/>
<dbReference type="Proteomes" id="UP000683493">
    <property type="component" value="Chromosome"/>
</dbReference>
<name>A0ABX8JP94_9BACT</name>
<accession>A0ABX8JP94</accession>
<keyword evidence="2" id="KW-1185">Reference proteome</keyword>
<protein>
    <submittedName>
        <fullName evidence="1">Uncharacterized protein</fullName>
    </submittedName>
</protein>